<dbReference type="Gene3D" id="3.30.420.140">
    <property type="entry name" value="YqgF/RNase H-like domain"/>
    <property type="match status" value="1"/>
</dbReference>
<accession>A0A662D2Y8</accession>
<dbReference type="GO" id="GO:0000967">
    <property type="term" value="P:rRNA 5'-end processing"/>
    <property type="evidence" value="ECO:0007669"/>
    <property type="project" value="UniProtKB-UniRule"/>
</dbReference>
<dbReference type="NCBIfam" id="TIGR00250">
    <property type="entry name" value="RNAse_H_YqgF"/>
    <property type="match status" value="1"/>
</dbReference>
<keyword evidence="4 5" id="KW-0378">Hydrolase</keyword>
<comment type="similarity">
    <text evidence="5">Belongs to the YqgF HJR family.</text>
</comment>
<evidence type="ECO:0000313" key="8">
    <source>
        <dbReference type="Proteomes" id="UP000280417"/>
    </source>
</evidence>
<dbReference type="GO" id="GO:0005829">
    <property type="term" value="C:cytosol"/>
    <property type="evidence" value="ECO:0007669"/>
    <property type="project" value="TreeGrafter"/>
</dbReference>
<protein>
    <recommendedName>
        <fullName evidence="5">Putative pre-16S rRNA nuclease</fullName>
        <ecNumber evidence="5">3.1.-.-</ecNumber>
    </recommendedName>
</protein>
<dbReference type="GO" id="GO:0016788">
    <property type="term" value="F:hydrolase activity, acting on ester bonds"/>
    <property type="evidence" value="ECO:0007669"/>
    <property type="project" value="UniProtKB-UniRule"/>
</dbReference>
<evidence type="ECO:0000256" key="5">
    <source>
        <dbReference type="HAMAP-Rule" id="MF_00651"/>
    </source>
</evidence>
<evidence type="ECO:0000313" key="7">
    <source>
        <dbReference type="EMBL" id="RLE09329.1"/>
    </source>
</evidence>
<evidence type="ECO:0000256" key="2">
    <source>
        <dbReference type="ARBA" id="ARBA00022517"/>
    </source>
</evidence>
<dbReference type="Pfam" id="PF03652">
    <property type="entry name" value="RuvX"/>
    <property type="match status" value="1"/>
</dbReference>
<dbReference type="InterPro" id="IPR006641">
    <property type="entry name" value="YqgF/RNaseH-like_dom"/>
</dbReference>
<dbReference type="PANTHER" id="PTHR33317">
    <property type="entry name" value="POLYNUCLEOTIDYL TRANSFERASE, RIBONUCLEASE H-LIKE SUPERFAMILY PROTEIN"/>
    <property type="match status" value="1"/>
</dbReference>
<keyword evidence="3 5" id="KW-0540">Nuclease</keyword>
<proteinExistence type="inferred from homology"/>
<dbReference type="GO" id="GO:0004518">
    <property type="term" value="F:nuclease activity"/>
    <property type="evidence" value="ECO:0007669"/>
    <property type="project" value="UniProtKB-KW"/>
</dbReference>
<dbReference type="HAMAP" id="MF_00651">
    <property type="entry name" value="Nuclease_YqgF"/>
    <property type="match status" value="1"/>
</dbReference>
<comment type="function">
    <text evidence="5">Could be a nuclease involved in processing of the 5'-end of pre-16S rRNA.</text>
</comment>
<dbReference type="InterPro" id="IPR037027">
    <property type="entry name" value="YqgF/RNaseH-like_dom_sf"/>
</dbReference>
<keyword evidence="2 5" id="KW-0690">Ribosome biogenesis</keyword>
<gene>
    <name evidence="7" type="ORF">DRJ04_09985</name>
</gene>
<dbReference type="Proteomes" id="UP000280417">
    <property type="component" value="Unassembled WGS sequence"/>
</dbReference>
<comment type="subcellular location">
    <subcellularLocation>
        <location evidence="5">Cytoplasm</location>
    </subcellularLocation>
</comment>
<reference evidence="7 8" key="1">
    <citation type="submission" date="2018-06" db="EMBL/GenBank/DDBJ databases">
        <title>Extensive metabolic versatility and redundancy in microbially diverse, dynamic hydrothermal sediments.</title>
        <authorList>
            <person name="Dombrowski N."/>
            <person name="Teske A."/>
            <person name="Baker B.J."/>
        </authorList>
    </citation>
    <scope>NUCLEOTIDE SEQUENCE [LARGE SCALE GENOMIC DNA]</scope>
    <source>
        <strain evidence="7">B3_G15</strain>
    </source>
</reference>
<dbReference type="EC" id="3.1.-.-" evidence="5"/>
<comment type="caution">
    <text evidence="7">The sequence shown here is derived from an EMBL/GenBank/DDBJ whole genome shotgun (WGS) entry which is preliminary data.</text>
</comment>
<evidence type="ECO:0000256" key="3">
    <source>
        <dbReference type="ARBA" id="ARBA00022722"/>
    </source>
</evidence>
<dbReference type="PANTHER" id="PTHR33317:SF4">
    <property type="entry name" value="POLYNUCLEOTIDYL TRANSFERASE, RIBONUCLEASE H-LIKE SUPERFAMILY PROTEIN"/>
    <property type="match status" value="1"/>
</dbReference>
<evidence type="ECO:0000259" key="6">
    <source>
        <dbReference type="SMART" id="SM00732"/>
    </source>
</evidence>
<dbReference type="AlphaFoldDB" id="A0A662D2Y8"/>
<dbReference type="InterPro" id="IPR012337">
    <property type="entry name" value="RNaseH-like_sf"/>
</dbReference>
<evidence type="ECO:0000256" key="4">
    <source>
        <dbReference type="ARBA" id="ARBA00022801"/>
    </source>
</evidence>
<dbReference type="InterPro" id="IPR005227">
    <property type="entry name" value="YqgF"/>
</dbReference>
<evidence type="ECO:0000256" key="1">
    <source>
        <dbReference type="ARBA" id="ARBA00022490"/>
    </source>
</evidence>
<keyword evidence="1 5" id="KW-0963">Cytoplasm</keyword>
<dbReference type="SMART" id="SM00732">
    <property type="entry name" value="YqgFc"/>
    <property type="match status" value="1"/>
</dbReference>
<name>A0A662D2Y8_UNCAE</name>
<dbReference type="EMBL" id="QMQA01000373">
    <property type="protein sequence ID" value="RLE09329.1"/>
    <property type="molecule type" value="Genomic_DNA"/>
</dbReference>
<sequence length="146" mass="16443">MNSLKKILCLDVGDKNIGIAISDSSHTIARGMCSIRFPSSSPEEKVEYIKKLVFSHKVGKIVVGMPFDLKGREGKQARKIREFARLLREKIDLPIVFADERFTTLAADRFLREGGLSIQKRKKLKDKVAATILLQDYLNALKKEPG</sequence>
<organism evidence="7 8">
    <name type="scientific">Aerophobetes bacterium</name>
    <dbReference type="NCBI Taxonomy" id="2030807"/>
    <lineage>
        <taxon>Bacteria</taxon>
        <taxon>Candidatus Aerophobota</taxon>
    </lineage>
</organism>
<feature type="domain" description="YqgF/RNase H-like" evidence="6">
    <location>
        <begin position="5"/>
        <end position="107"/>
    </location>
</feature>
<dbReference type="CDD" id="cd16964">
    <property type="entry name" value="YqgF"/>
    <property type="match status" value="1"/>
</dbReference>
<dbReference type="SUPFAM" id="SSF53098">
    <property type="entry name" value="Ribonuclease H-like"/>
    <property type="match status" value="1"/>
</dbReference>